<feature type="transmembrane region" description="Helical" evidence="8">
    <location>
        <begin position="663"/>
        <end position="683"/>
    </location>
</feature>
<gene>
    <name evidence="9" type="ORF">SPSK_00699</name>
</gene>
<evidence type="ECO:0000256" key="5">
    <source>
        <dbReference type="ARBA" id="ARBA00023136"/>
    </source>
</evidence>
<evidence type="ECO:0000256" key="3">
    <source>
        <dbReference type="ARBA" id="ARBA00022692"/>
    </source>
</evidence>
<keyword evidence="5 8" id="KW-0472">Membrane</keyword>
<feature type="transmembrane region" description="Helical" evidence="8">
    <location>
        <begin position="137"/>
        <end position="158"/>
    </location>
</feature>
<evidence type="ECO:0000313" key="9">
    <source>
        <dbReference type="EMBL" id="KJR81676.1"/>
    </source>
</evidence>
<accession>A0A0F2M0J6</accession>
<keyword evidence="3 8" id="KW-0812">Transmembrane</keyword>
<feature type="transmembrane region" description="Helical" evidence="8">
    <location>
        <begin position="344"/>
        <end position="364"/>
    </location>
</feature>
<feature type="transmembrane region" description="Helical" evidence="8">
    <location>
        <begin position="211"/>
        <end position="230"/>
    </location>
</feature>
<dbReference type="Gene3D" id="1.20.1730.10">
    <property type="entry name" value="Sodium/glucose cotransporter"/>
    <property type="match status" value="1"/>
</dbReference>
<protein>
    <submittedName>
        <fullName evidence="9">Solute symporter family transporter</fullName>
    </submittedName>
</protein>
<feature type="transmembrane region" description="Helical" evidence="8">
    <location>
        <begin position="513"/>
        <end position="534"/>
    </location>
</feature>
<dbReference type="InterPro" id="IPR038377">
    <property type="entry name" value="Na/Glc_symporter_sf"/>
</dbReference>
<dbReference type="InterPro" id="IPR001734">
    <property type="entry name" value="Na/solute_symporter"/>
</dbReference>
<reference evidence="9 10" key="1">
    <citation type="journal article" date="2014" name="BMC Genomics">
        <title>Comparative genomics of the major fungal agents of human and animal Sporotrichosis: Sporothrix schenckii and Sporothrix brasiliensis.</title>
        <authorList>
            <person name="Teixeira M.M."/>
            <person name="de Almeida L.G."/>
            <person name="Kubitschek-Barreira P."/>
            <person name="Alves F.L."/>
            <person name="Kioshima E.S."/>
            <person name="Abadio A.K."/>
            <person name="Fernandes L."/>
            <person name="Derengowski L.S."/>
            <person name="Ferreira K.S."/>
            <person name="Souza R.C."/>
            <person name="Ruiz J.C."/>
            <person name="de Andrade N.C."/>
            <person name="Paes H.C."/>
            <person name="Nicola A.M."/>
            <person name="Albuquerque P."/>
            <person name="Gerber A.L."/>
            <person name="Martins V.P."/>
            <person name="Peconick L.D."/>
            <person name="Neto A.V."/>
            <person name="Chaucanez C.B."/>
            <person name="Silva P.A."/>
            <person name="Cunha O.L."/>
            <person name="de Oliveira F.F."/>
            <person name="dos Santos T.C."/>
            <person name="Barros A.L."/>
            <person name="Soares M.A."/>
            <person name="de Oliveira L.M."/>
            <person name="Marini M.M."/>
            <person name="Villalobos-Duno H."/>
            <person name="Cunha M.M."/>
            <person name="de Hoog S."/>
            <person name="da Silveira J.F."/>
            <person name="Henrissat B."/>
            <person name="Nino-Vega G.A."/>
            <person name="Cisalpino P.S."/>
            <person name="Mora-Montes H.M."/>
            <person name="Almeida S.R."/>
            <person name="Stajich J.E."/>
            <person name="Lopes-Bezerra L.M."/>
            <person name="Vasconcelos A.T."/>
            <person name="Felipe M.S."/>
        </authorList>
    </citation>
    <scope>NUCLEOTIDE SEQUENCE [LARGE SCALE GENOMIC DNA]</scope>
    <source>
        <strain evidence="9 10">1099-18</strain>
    </source>
</reference>
<dbReference type="Proteomes" id="UP000033710">
    <property type="component" value="Unassembled WGS sequence"/>
</dbReference>
<proteinExistence type="inferred from homology"/>
<evidence type="ECO:0000256" key="2">
    <source>
        <dbReference type="ARBA" id="ARBA00006434"/>
    </source>
</evidence>
<feature type="transmembrane region" description="Helical" evidence="8">
    <location>
        <begin position="695"/>
        <end position="719"/>
    </location>
</feature>
<feature type="transmembrane region" description="Helical" evidence="8">
    <location>
        <begin position="65"/>
        <end position="90"/>
    </location>
</feature>
<evidence type="ECO:0000256" key="6">
    <source>
        <dbReference type="RuleBase" id="RU362091"/>
    </source>
</evidence>
<dbReference type="EMBL" id="AXCR01000011">
    <property type="protein sequence ID" value="KJR81676.1"/>
    <property type="molecule type" value="Genomic_DNA"/>
</dbReference>
<feature type="transmembrane region" description="Helical" evidence="8">
    <location>
        <begin position="312"/>
        <end position="332"/>
    </location>
</feature>
<dbReference type="GO" id="GO:0015204">
    <property type="term" value="F:urea transmembrane transporter activity"/>
    <property type="evidence" value="ECO:0007669"/>
    <property type="project" value="InterPro"/>
</dbReference>
<comment type="subcellular location">
    <subcellularLocation>
        <location evidence="1">Membrane</location>
        <topology evidence="1">Multi-pass membrane protein</topology>
    </subcellularLocation>
</comment>
<keyword evidence="4 8" id="KW-1133">Transmembrane helix</keyword>
<dbReference type="CDD" id="cd11476">
    <property type="entry name" value="SLC5sbd_DUR3"/>
    <property type="match status" value="1"/>
</dbReference>
<feature type="transmembrane region" description="Helical" evidence="8">
    <location>
        <begin position="96"/>
        <end position="116"/>
    </location>
</feature>
<dbReference type="VEuPathDB" id="FungiDB:SPSK_00699"/>
<evidence type="ECO:0000256" key="7">
    <source>
        <dbReference type="SAM" id="MobiDB-lite"/>
    </source>
</evidence>
<evidence type="ECO:0000256" key="8">
    <source>
        <dbReference type="SAM" id="Phobius"/>
    </source>
</evidence>
<organism evidence="9 10">
    <name type="scientific">Sporothrix schenckii 1099-18</name>
    <dbReference type="NCBI Taxonomy" id="1397361"/>
    <lineage>
        <taxon>Eukaryota</taxon>
        <taxon>Fungi</taxon>
        <taxon>Dikarya</taxon>
        <taxon>Ascomycota</taxon>
        <taxon>Pezizomycotina</taxon>
        <taxon>Sordariomycetes</taxon>
        <taxon>Sordariomycetidae</taxon>
        <taxon>Ophiostomatales</taxon>
        <taxon>Ophiostomataceae</taxon>
        <taxon>Sporothrix</taxon>
    </lineage>
</organism>
<feature type="transmembrane region" description="Helical" evidence="8">
    <location>
        <begin position="370"/>
        <end position="400"/>
    </location>
</feature>
<dbReference type="PANTHER" id="PTHR46154">
    <property type="match status" value="1"/>
</dbReference>
<reference evidence="9 10" key="2">
    <citation type="journal article" date="2015" name="Eukaryot. Cell">
        <title>Asexual propagation of a virulent clone complex in a human and feline outbreak of sporotrichosis.</title>
        <authorList>
            <person name="Teixeira Mde M."/>
            <person name="Rodrigues A.M."/>
            <person name="Tsui C.K."/>
            <person name="de Almeida L.G."/>
            <person name="Van Diepeningen A.D."/>
            <person name="van den Ende B.G."/>
            <person name="Fernandes G.F."/>
            <person name="Kano R."/>
            <person name="Hamelin R.C."/>
            <person name="Lopes-Bezerra L.M."/>
            <person name="Vasconcelos A.T."/>
            <person name="de Hoog S."/>
            <person name="de Camargo Z.P."/>
            <person name="Felipe M.S."/>
        </authorList>
    </citation>
    <scope>NUCLEOTIDE SEQUENCE [LARGE SCALE GENOMIC DNA]</scope>
    <source>
        <strain evidence="9 10">1099-18</strain>
    </source>
</reference>
<name>A0A0F2M0J6_SPOSC</name>
<feature type="transmembrane region" description="Helical" evidence="8">
    <location>
        <begin position="12"/>
        <end position="35"/>
    </location>
</feature>
<dbReference type="PANTHER" id="PTHR46154:SF2">
    <property type="entry name" value="SOLUTE SYMPORTER FAMILY TRANSPORTER (AFU_ORTHOLOGUE AFUA_6G03200)"/>
    <property type="match status" value="1"/>
</dbReference>
<sequence>MSSATFGKELQVLSPGVGYGILAGIGAVFTIVMIATTQFQNRYSQFSSKQSEEFNTASRSVKPGLIVAGIVSSWTWSATLLTSSTFAYAYGISGPMWYAALGTSQVLLFSMLSLMVKRDLPGAHTFPEIVLARHGPVAHAIYLVFGWATNMFVGATLVLGGAQVVAGLSGVNVYAACFIPAKRLQPQLQIPLAVAAYVIQGGLRSTFVADYIHTVILFVAIFIFAFALYTTDEYVGSPSRLHDLLTAAAEATPLPNNRDGSWLTFQSKGGLTFAALIFLGGFSTVWLDQAYWQRAIASKPETSVKAYLFGGLAWYGIPYGFATAMGLGCVAMTSSPRFPTYPNALNAAQVNGGFSAPATAIALMGKNGAALMLLLLFMAITSATSAELIAVSSLWTFDVYKLYVNKGATSSQLVVQAHTSIIAYSLVLATFCCGLNASGINITWILTQGGCMIGGGGIPLGLILLWPSRMSTPAAIGAPLIAMPLGIMTWLVTTYLRDGSISVITTGDLTNSVAGSATTCGTGAVVAVAFSYLFPYKYTSSDPAHVARLEKICGVASLQGQVVTDDAEARAEMALGEKVEEGEKGDKGGAGSKEETYAVVTPTDADATTGVIVQQTPQAATQAATVAPAGSVPEATGNEIVDFLTANHIEPLDLDLYHKVRRLAIWCCAVFFVFAMVLFPFAFYGTGFIFTKAALTGWVAISMTWVFFSAIACIVWPVAESWKDLFGMFGMFIDDMKSRRT</sequence>
<evidence type="ECO:0000256" key="4">
    <source>
        <dbReference type="ARBA" id="ARBA00022989"/>
    </source>
</evidence>
<dbReference type="OrthoDB" id="6132759at2759"/>
<dbReference type="AlphaFoldDB" id="A0A0F2M0J6"/>
<evidence type="ECO:0000256" key="1">
    <source>
        <dbReference type="ARBA" id="ARBA00004141"/>
    </source>
</evidence>
<feature type="transmembrane region" description="Helical" evidence="8">
    <location>
        <begin position="445"/>
        <end position="466"/>
    </location>
</feature>
<comment type="caution">
    <text evidence="9">The sequence shown here is derived from an EMBL/GenBank/DDBJ whole genome shotgun (WGS) entry which is preliminary data.</text>
</comment>
<feature type="transmembrane region" description="Helical" evidence="8">
    <location>
        <begin position="421"/>
        <end position="439"/>
    </location>
</feature>
<dbReference type="PROSITE" id="PS50283">
    <property type="entry name" value="NA_SOLUT_SYMP_3"/>
    <property type="match status" value="1"/>
</dbReference>
<feature type="transmembrane region" description="Helical" evidence="8">
    <location>
        <begin position="473"/>
        <end position="493"/>
    </location>
</feature>
<dbReference type="RefSeq" id="XP_016584352.1">
    <property type="nucleotide sequence ID" value="XM_016727648.1"/>
</dbReference>
<dbReference type="KEGG" id="ssck:SPSK_00699"/>
<dbReference type="Pfam" id="PF00474">
    <property type="entry name" value="SSF"/>
    <property type="match status" value="1"/>
</dbReference>
<dbReference type="InterPro" id="IPR031155">
    <property type="entry name" value="DUR"/>
</dbReference>
<comment type="similarity">
    <text evidence="2 6">Belongs to the sodium:solute symporter (SSF) (TC 2.A.21) family.</text>
</comment>
<dbReference type="GO" id="GO:0005886">
    <property type="term" value="C:plasma membrane"/>
    <property type="evidence" value="ECO:0007669"/>
    <property type="project" value="TreeGrafter"/>
</dbReference>
<feature type="region of interest" description="Disordered" evidence="7">
    <location>
        <begin position="574"/>
        <end position="594"/>
    </location>
</feature>
<evidence type="ECO:0000313" key="10">
    <source>
        <dbReference type="Proteomes" id="UP000033710"/>
    </source>
</evidence>
<feature type="transmembrane region" description="Helical" evidence="8">
    <location>
        <begin position="271"/>
        <end position="292"/>
    </location>
</feature>
<dbReference type="GeneID" id="27662925"/>